<dbReference type="EMBL" id="CP117416">
    <property type="protein sequence ID" value="WCT56934.1"/>
    <property type="molecule type" value="Genomic_DNA"/>
</dbReference>
<reference evidence="11 12" key="1">
    <citation type="submission" date="2023-02" db="EMBL/GenBank/DDBJ databases">
        <title>Genome sequence of Paenibacillus kyungheensis KACC 18744.</title>
        <authorList>
            <person name="Kim S."/>
            <person name="Heo J."/>
            <person name="Kwon S.-W."/>
        </authorList>
    </citation>
    <scope>NUCLEOTIDE SEQUENCE [LARGE SCALE GENOMIC DNA]</scope>
    <source>
        <strain evidence="11 12">KACC 18744</strain>
    </source>
</reference>
<evidence type="ECO:0000256" key="4">
    <source>
        <dbReference type="ARBA" id="ARBA00022827"/>
    </source>
</evidence>
<dbReference type="Pfam" id="PF07992">
    <property type="entry name" value="Pyr_redox_2"/>
    <property type="match status" value="1"/>
</dbReference>
<dbReference type="GO" id="GO:0046872">
    <property type="term" value="F:metal ion binding"/>
    <property type="evidence" value="ECO:0007669"/>
    <property type="project" value="UniProtKB-KW"/>
</dbReference>
<dbReference type="KEGG" id="pka:PQ456_05260"/>
<dbReference type="FunFam" id="3.50.50.60:FF:000033">
    <property type="entry name" value="Nitrite reductase [NAD(P)H], large subunit"/>
    <property type="match status" value="1"/>
</dbReference>
<dbReference type="Gene3D" id="1.10.10.1100">
    <property type="entry name" value="BFD-like [2Fe-2S]-binding domain"/>
    <property type="match status" value="1"/>
</dbReference>
<dbReference type="Pfam" id="PF04324">
    <property type="entry name" value="Fer2_BFD"/>
    <property type="match status" value="1"/>
</dbReference>
<organism evidence="11 12">
    <name type="scientific">Paenibacillus kyungheensis</name>
    <dbReference type="NCBI Taxonomy" id="1452732"/>
    <lineage>
        <taxon>Bacteria</taxon>
        <taxon>Bacillati</taxon>
        <taxon>Bacillota</taxon>
        <taxon>Bacilli</taxon>
        <taxon>Bacillales</taxon>
        <taxon>Paenibacillaceae</taxon>
        <taxon>Paenibacillus</taxon>
    </lineage>
</organism>
<keyword evidence="4" id="KW-0274">FAD</keyword>
<dbReference type="AlphaFoldDB" id="A0AAX3M3T5"/>
<dbReference type="InterPro" id="IPR045854">
    <property type="entry name" value="NO2/SO3_Rdtase_4Fe4S_sf"/>
</dbReference>
<dbReference type="GO" id="GO:0020037">
    <property type="term" value="F:heme binding"/>
    <property type="evidence" value="ECO:0007669"/>
    <property type="project" value="InterPro"/>
</dbReference>
<dbReference type="CDD" id="cd19943">
    <property type="entry name" value="NirB_Fer2_BFD-like_1"/>
    <property type="match status" value="1"/>
</dbReference>
<keyword evidence="5" id="KW-0408">Iron</keyword>
<evidence type="ECO:0000313" key="12">
    <source>
        <dbReference type="Proteomes" id="UP001220509"/>
    </source>
</evidence>
<feature type="domain" description="NADH-rubredoxin oxidoreductase C-terminal" evidence="10">
    <location>
        <begin position="315"/>
        <end position="384"/>
    </location>
</feature>
<evidence type="ECO:0000259" key="10">
    <source>
        <dbReference type="Pfam" id="PF18267"/>
    </source>
</evidence>
<sequence length="768" mass="85467">MRQQLVVIGNGMAGVRCVEEIVKLAPDTFEITIFGTEKHPNYNRILLSKMLQGEHTFEHIILHDWSWYEQQQIQLYTTETVTHVDPDTRILTTASGLQHTYDILIFATGSVPFIPPIQGADKKGVISFRTVEDCEQMKRYAQHYQQAAVIGGGLLGLEAARGLLHLGMDTHVIHNAPYLMNRQLDLLSAQLLQQELEQQGMTFHLNENTTRITGATRAQGLRFASGAKLAVDLVVFAVGIRPHIRLAEYAGLHVQRGIVVNDYMQTSIEGIYAVGECAEHQGITYGLVAPLYEQGKVLAQHLCQQTPLPYQGSIPYSQLKISGVSVFSVGDTNASDCQQIVQQYDGVRKTYKKVSAVGDRITGAILYGDTAEGISLLEMIKQGTSAHSYLQQLQAVDTSSPTPTNNPTDIAAAKLEHTSTVCACNAVTKATILQSIQTHGLQTADEVQQHTQASGSCGGCRPIVEALVRYSLSGTIEEDQEHILDTPLHASLVTHPDHIPVCSSISLTHTALKQQIQQHSWRTVTEVLTQLSSTNTPIAYSPLDIKDEDIFHVDDLSISDQSEHDGCDTCITAIRYYLQLYLDSSLAIDHANLLPHLQISLDREWLAGYSDHFHTIDGSNVVEQIQQWQSTVQHLILPYPTRIAVAQNIYSPISVRVQDIGILYSPAGWEIYIGGCATERIQEAHLLTTVDHLPDALYLIFLCLELYRYQAYYSEPVWKWVQRTEVLPLREQVLSLFYNDAIADAYDRDRKGGGTYDADAMSFLQRTM</sequence>
<feature type="domain" description="BFD-like [2Fe-2S]-binding" evidence="8">
    <location>
        <begin position="421"/>
        <end position="468"/>
    </location>
</feature>
<evidence type="ECO:0000256" key="3">
    <source>
        <dbReference type="ARBA" id="ARBA00022723"/>
    </source>
</evidence>
<dbReference type="PANTHER" id="PTHR43429:SF3">
    <property type="entry name" value="NITRITE REDUCTASE [NAD(P)H]"/>
    <property type="match status" value="1"/>
</dbReference>
<dbReference type="Pfam" id="PF01077">
    <property type="entry name" value="NIR_SIR"/>
    <property type="match status" value="1"/>
</dbReference>
<dbReference type="PRINTS" id="PR00368">
    <property type="entry name" value="FADPNR"/>
</dbReference>
<name>A0AAX3M3T5_9BACL</name>
<evidence type="ECO:0000313" key="11">
    <source>
        <dbReference type="EMBL" id="WCT56934.1"/>
    </source>
</evidence>
<dbReference type="InterPro" id="IPR016156">
    <property type="entry name" value="FAD/NAD-linked_Rdtase_dimer_sf"/>
</dbReference>
<dbReference type="InterPro" id="IPR041575">
    <property type="entry name" value="Rubredoxin_C"/>
</dbReference>
<dbReference type="InterPro" id="IPR050260">
    <property type="entry name" value="FAD-bd_OxRdtase"/>
</dbReference>
<dbReference type="InterPro" id="IPR036188">
    <property type="entry name" value="FAD/NAD-bd_sf"/>
</dbReference>
<proteinExistence type="predicted"/>
<evidence type="ECO:0000256" key="2">
    <source>
        <dbReference type="ARBA" id="ARBA00022630"/>
    </source>
</evidence>
<dbReference type="Gene3D" id="3.30.390.30">
    <property type="match status" value="1"/>
</dbReference>
<dbReference type="GO" id="GO:0016491">
    <property type="term" value="F:oxidoreductase activity"/>
    <property type="evidence" value="ECO:0007669"/>
    <property type="project" value="InterPro"/>
</dbReference>
<evidence type="ECO:0000259" key="9">
    <source>
        <dbReference type="Pfam" id="PF07992"/>
    </source>
</evidence>
<dbReference type="GO" id="GO:0051536">
    <property type="term" value="F:iron-sulfur cluster binding"/>
    <property type="evidence" value="ECO:0007669"/>
    <property type="project" value="UniProtKB-KW"/>
</dbReference>
<dbReference type="InterPro" id="IPR023753">
    <property type="entry name" value="FAD/NAD-binding_dom"/>
</dbReference>
<keyword evidence="3" id="KW-0479">Metal-binding</keyword>
<dbReference type="SUPFAM" id="SSF56014">
    <property type="entry name" value="Nitrite and sulphite reductase 4Fe-4S domain-like"/>
    <property type="match status" value="1"/>
</dbReference>
<dbReference type="InterPro" id="IPR041854">
    <property type="entry name" value="BFD-like_2Fe2S-bd_dom_sf"/>
</dbReference>
<dbReference type="InterPro" id="IPR006067">
    <property type="entry name" value="NO2/SO3_Rdtase_4Fe4S_dom"/>
</dbReference>
<gene>
    <name evidence="11" type="ORF">PQ456_05260</name>
</gene>
<comment type="cofactor">
    <cofactor evidence="1">
        <name>FAD</name>
        <dbReference type="ChEBI" id="CHEBI:57692"/>
    </cofactor>
</comment>
<dbReference type="RefSeq" id="WP_273615198.1">
    <property type="nucleotide sequence ID" value="NZ_CP117416.1"/>
</dbReference>
<dbReference type="PRINTS" id="PR00411">
    <property type="entry name" value="PNDRDTASEI"/>
</dbReference>
<keyword evidence="2" id="KW-0285">Flavoprotein</keyword>
<dbReference type="Pfam" id="PF18267">
    <property type="entry name" value="Rubredoxin_C"/>
    <property type="match status" value="1"/>
</dbReference>
<feature type="domain" description="Nitrite/sulphite reductase 4Fe-4S" evidence="7">
    <location>
        <begin position="611"/>
        <end position="733"/>
    </location>
</feature>
<evidence type="ECO:0000259" key="8">
    <source>
        <dbReference type="Pfam" id="PF04324"/>
    </source>
</evidence>
<protein>
    <submittedName>
        <fullName evidence="11">FAD-dependent oxidoreductase</fullName>
    </submittedName>
</protein>
<dbReference type="PANTHER" id="PTHR43429">
    <property type="entry name" value="PYRIDINE NUCLEOTIDE-DISULFIDE OXIDOREDUCTASE DOMAIN-CONTAINING"/>
    <property type="match status" value="1"/>
</dbReference>
<keyword evidence="12" id="KW-1185">Reference proteome</keyword>
<feature type="domain" description="FAD/NAD(P)-binding" evidence="9">
    <location>
        <begin position="4"/>
        <end position="280"/>
    </location>
</feature>
<dbReference type="SUPFAM" id="SSF51905">
    <property type="entry name" value="FAD/NAD(P)-binding domain"/>
    <property type="match status" value="2"/>
</dbReference>
<keyword evidence="6" id="KW-0411">Iron-sulfur</keyword>
<dbReference type="InterPro" id="IPR007419">
    <property type="entry name" value="BFD-like_2Fe2S-bd_dom"/>
</dbReference>
<evidence type="ECO:0000256" key="1">
    <source>
        <dbReference type="ARBA" id="ARBA00001974"/>
    </source>
</evidence>
<evidence type="ECO:0000256" key="6">
    <source>
        <dbReference type="ARBA" id="ARBA00023014"/>
    </source>
</evidence>
<evidence type="ECO:0000256" key="5">
    <source>
        <dbReference type="ARBA" id="ARBA00023004"/>
    </source>
</evidence>
<evidence type="ECO:0000259" key="7">
    <source>
        <dbReference type="Pfam" id="PF01077"/>
    </source>
</evidence>
<dbReference type="Gene3D" id="3.50.50.60">
    <property type="entry name" value="FAD/NAD(P)-binding domain"/>
    <property type="match status" value="2"/>
</dbReference>
<accession>A0AAX3M3T5</accession>
<dbReference type="Proteomes" id="UP001220509">
    <property type="component" value="Chromosome"/>
</dbReference>